<dbReference type="InterPro" id="IPR015413">
    <property type="entry name" value="Methionyl/Leucyl_tRNA_Synth"/>
</dbReference>
<dbReference type="InterPro" id="IPR012340">
    <property type="entry name" value="NA-bd_OB-fold"/>
</dbReference>
<keyword evidence="7 16" id="KW-0436">Ligase</keyword>
<comment type="function">
    <text evidence="1 16">Is required not only for elongation of protein synthesis but also for the initiation of all mRNA translation through initiator tRNA(fMet) aminoacylation.</text>
</comment>
<feature type="domain" description="TRNA-binding" evidence="17">
    <location>
        <begin position="578"/>
        <end position="679"/>
    </location>
</feature>
<proteinExistence type="inferred from homology"/>
<keyword evidence="5 16" id="KW-0963">Cytoplasm</keyword>
<evidence type="ECO:0000313" key="18">
    <source>
        <dbReference type="EMBL" id="GGF91982.1"/>
    </source>
</evidence>
<dbReference type="GO" id="GO:0000049">
    <property type="term" value="F:tRNA binding"/>
    <property type="evidence" value="ECO:0007669"/>
    <property type="project" value="UniProtKB-UniRule"/>
</dbReference>
<dbReference type="InterPro" id="IPR004495">
    <property type="entry name" value="Met-tRNA-synth_bsu_C"/>
</dbReference>
<dbReference type="Pfam" id="PF09334">
    <property type="entry name" value="tRNA-synt_1g"/>
    <property type="match status" value="1"/>
</dbReference>
<dbReference type="GO" id="GO:0046872">
    <property type="term" value="F:metal ion binding"/>
    <property type="evidence" value="ECO:0007669"/>
    <property type="project" value="UniProtKB-KW"/>
</dbReference>
<evidence type="ECO:0000256" key="2">
    <source>
        <dbReference type="ARBA" id="ARBA00004496"/>
    </source>
</evidence>
<evidence type="ECO:0000313" key="19">
    <source>
        <dbReference type="Proteomes" id="UP000605253"/>
    </source>
</evidence>
<feature type="binding site" evidence="16">
    <location>
        <position position="152"/>
    </location>
    <ligand>
        <name>Zn(2+)</name>
        <dbReference type="ChEBI" id="CHEBI:29105"/>
    </ligand>
</feature>
<dbReference type="InterPro" id="IPR014758">
    <property type="entry name" value="Met-tRNA_synth"/>
</dbReference>
<sequence>MTQASAQPRKILVTSALPYASGSLHLGHLVEHTQSDIWARLMRSLGHEIKYLCADDAHGTPIMLLAEKKGLSPEQLVDSMREEHWRDLQAFGISYDHYHSTHSEENRSLVTDIYNKLKSAGHIDEKIIAQYYDPEKNMFLPDRFLRGTCPRCGADDQYGDNCEACGASYDPADLKNPKSAVSGATPVLKESKHLFINLNNFEPMLKDWVTSGTLQDEVKNKLNEWFEAGLQSWDISRDAPYFGFQIPGEKDKYFYVWMDAPVGYLACLKYVCEQRGEDFAPWIDPDSDHEMVHFIGKDILYFHALFWPAMLCGAGMKQPNAVYAHGFLTVNGTKMSKSRGTFIKASTYLDHLNPDYLRYYFAAKLSDNLVDIDLNMDDFRQRVNSDLVGKVVNIASRTAGFIKKQFDLRLADQLDQANLYEQFMDQHDTVAELFEARKYSAAIRLIMHWADQANQYIAEKEPWVAIKDENRLEEVHQVCTTGLNLFRVLMTWLAPVIPHTTKKAADFLNTDLTQWHAAEKPLLNHTIKPFKPLLQRIETDTLETIMQQSQEDLKTTREKQPTGPLVDDPISEEISFDDFAKLDFRVATIVAAKAVPKADKLIQLTLDLGGLEKNVFAGIKAAYKPEDLVGRQTVMVANLAPRKMRFGLSEGMVLAAGPGGEDVFLLTPDDGAKAGMRVK</sequence>
<dbReference type="PRINTS" id="PR01041">
    <property type="entry name" value="TRNASYNTHMET"/>
</dbReference>
<feature type="binding site" evidence="16">
    <location>
        <position position="337"/>
    </location>
    <ligand>
        <name>ATP</name>
        <dbReference type="ChEBI" id="CHEBI:30616"/>
    </ligand>
</feature>
<evidence type="ECO:0000256" key="5">
    <source>
        <dbReference type="ARBA" id="ARBA00022490"/>
    </source>
</evidence>
<feature type="binding site" evidence="16">
    <location>
        <position position="149"/>
    </location>
    <ligand>
        <name>Zn(2+)</name>
        <dbReference type="ChEBI" id="CHEBI:29105"/>
    </ligand>
</feature>
<dbReference type="InterPro" id="IPR002547">
    <property type="entry name" value="tRNA-bd_dom"/>
</dbReference>
<keyword evidence="14 16" id="KW-0030">Aminoacyl-tRNA synthetase</keyword>
<dbReference type="SUPFAM" id="SSF47323">
    <property type="entry name" value="Anticodon-binding domain of a subclass of class I aminoacyl-tRNA synthetases"/>
    <property type="match status" value="1"/>
</dbReference>
<comment type="subunit">
    <text evidence="4 16">Homodimer.</text>
</comment>
<feature type="binding site" evidence="16">
    <location>
        <position position="165"/>
    </location>
    <ligand>
        <name>Zn(2+)</name>
        <dbReference type="ChEBI" id="CHEBI:29105"/>
    </ligand>
</feature>
<dbReference type="EMBL" id="BMEO01000004">
    <property type="protein sequence ID" value="GGF91982.1"/>
    <property type="molecule type" value="Genomic_DNA"/>
</dbReference>
<dbReference type="Gene3D" id="3.40.50.620">
    <property type="entry name" value="HUPs"/>
    <property type="match status" value="1"/>
</dbReference>
<evidence type="ECO:0000256" key="1">
    <source>
        <dbReference type="ARBA" id="ARBA00003314"/>
    </source>
</evidence>
<dbReference type="PANTHER" id="PTHR45765">
    <property type="entry name" value="METHIONINE--TRNA LIGASE"/>
    <property type="match status" value="1"/>
</dbReference>
<dbReference type="InterPro" id="IPR014729">
    <property type="entry name" value="Rossmann-like_a/b/a_fold"/>
</dbReference>
<dbReference type="FunFam" id="2.20.28.20:FF:000001">
    <property type="entry name" value="Methionine--tRNA ligase"/>
    <property type="match status" value="1"/>
</dbReference>
<dbReference type="Gene3D" id="2.20.28.20">
    <property type="entry name" value="Methionyl-tRNA synthetase, Zn-domain"/>
    <property type="match status" value="1"/>
</dbReference>
<reference evidence="18" key="1">
    <citation type="journal article" date="2014" name="Int. J. Syst. Evol. Microbiol.">
        <title>Complete genome sequence of Corynebacterium casei LMG S-19264T (=DSM 44701T), isolated from a smear-ripened cheese.</title>
        <authorList>
            <consortium name="US DOE Joint Genome Institute (JGI-PGF)"/>
            <person name="Walter F."/>
            <person name="Albersmeier A."/>
            <person name="Kalinowski J."/>
            <person name="Ruckert C."/>
        </authorList>
    </citation>
    <scope>NUCLEOTIDE SEQUENCE</scope>
    <source>
        <strain evidence="18">CGMCC 1.12181</strain>
    </source>
</reference>
<dbReference type="Gene3D" id="1.10.730.10">
    <property type="entry name" value="Isoleucyl-tRNA Synthetase, Domain 1"/>
    <property type="match status" value="1"/>
</dbReference>
<dbReference type="InterPro" id="IPR009080">
    <property type="entry name" value="tRNAsynth_Ia_anticodon-bd"/>
</dbReference>
<dbReference type="CDD" id="cd07957">
    <property type="entry name" value="Anticodon_Ia_Met"/>
    <property type="match status" value="1"/>
</dbReference>
<dbReference type="AlphaFoldDB" id="A0A917CKV5"/>
<dbReference type="GO" id="GO:0006431">
    <property type="term" value="P:methionyl-tRNA aminoacylation"/>
    <property type="evidence" value="ECO:0007669"/>
    <property type="project" value="UniProtKB-UniRule"/>
</dbReference>
<dbReference type="InterPro" id="IPR041872">
    <property type="entry name" value="Anticodon_Met"/>
</dbReference>
<evidence type="ECO:0000256" key="12">
    <source>
        <dbReference type="ARBA" id="ARBA00022884"/>
    </source>
</evidence>
<dbReference type="GO" id="GO:0005524">
    <property type="term" value="F:ATP binding"/>
    <property type="evidence" value="ECO:0007669"/>
    <property type="project" value="UniProtKB-UniRule"/>
</dbReference>
<keyword evidence="11 16" id="KW-0067">ATP-binding</keyword>
<evidence type="ECO:0000256" key="4">
    <source>
        <dbReference type="ARBA" id="ARBA00011738"/>
    </source>
</evidence>
<dbReference type="SUPFAM" id="SSF52374">
    <property type="entry name" value="Nucleotidylyl transferase"/>
    <property type="match status" value="1"/>
</dbReference>
<comment type="caution">
    <text evidence="18">The sequence shown here is derived from an EMBL/GenBank/DDBJ whole genome shotgun (WGS) entry which is preliminary data.</text>
</comment>
<dbReference type="InterPro" id="IPR029038">
    <property type="entry name" value="MetRS_Zn"/>
</dbReference>
<dbReference type="NCBIfam" id="NF001100">
    <property type="entry name" value="PRK00133.1"/>
    <property type="match status" value="1"/>
</dbReference>
<dbReference type="RefSeq" id="WP_188364755.1">
    <property type="nucleotide sequence ID" value="NZ_BAABJF010000015.1"/>
</dbReference>
<comment type="subcellular location">
    <subcellularLocation>
        <location evidence="2 16">Cytoplasm</location>
    </subcellularLocation>
</comment>
<evidence type="ECO:0000256" key="14">
    <source>
        <dbReference type="ARBA" id="ARBA00023146"/>
    </source>
</evidence>
<dbReference type="CDD" id="cd02800">
    <property type="entry name" value="tRNA_bind_EcMetRS_like"/>
    <property type="match status" value="1"/>
</dbReference>
<keyword evidence="12 16" id="KW-0694">RNA-binding</keyword>
<comment type="similarity">
    <text evidence="3 16">Belongs to the class-I aminoacyl-tRNA synthetase family. MetG type 1 subfamily.</text>
</comment>
<dbReference type="PROSITE" id="PS00178">
    <property type="entry name" value="AA_TRNA_LIGASE_I"/>
    <property type="match status" value="1"/>
</dbReference>
<keyword evidence="19" id="KW-1185">Reference proteome</keyword>
<comment type="cofactor">
    <cofactor evidence="16">
        <name>Zn(2+)</name>
        <dbReference type="ChEBI" id="CHEBI:29105"/>
    </cofactor>
    <text evidence="16">Binds 1 zinc ion per subunit.</text>
</comment>
<dbReference type="GO" id="GO:0004825">
    <property type="term" value="F:methionine-tRNA ligase activity"/>
    <property type="evidence" value="ECO:0007669"/>
    <property type="project" value="UniProtKB-UniRule"/>
</dbReference>
<evidence type="ECO:0000256" key="11">
    <source>
        <dbReference type="ARBA" id="ARBA00022840"/>
    </source>
</evidence>
<dbReference type="SUPFAM" id="SSF57770">
    <property type="entry name" value="Methionyl-tRNA synthetase (MetRS), Zn-domain"/>
    <property type="match status" value="1"/>
</dbReference>
<evidence type="ECO:0000256" key="15">
    <source>
        <dbReference type="ARBA" id="ARBA00047364"/>
    </source>
</evidence>
<organism evidence="18 19">
    <name type="scientific">Marinicella pacifica</name>
    <dbReference type="NCBI Taxonomy" id="1171543"/>
    <lineage>
        <taxon>Bacteria</taxon>
        <taxon>Pseudomonadati</taxon>
        <taxon>Pseudomonadota</taxon>
        <taxon>Gammaproteobacteria</taxon>
        <taxon>Lysobacterales</taxon>
        <taxon>Marinicellaceae</taxon>
        <taxon>Marinicella</taxon>
    </lineage>
</organism>
<evidence type="ECO:0000256" key="9">
    <source>
        <dbReference type="ARBA" id="ARBA00022741"/>
    </source>
</evidence>
<evidence type="ECO:0000256" key="8">
    <source>
        <dbReference type="ARBA" id="ARBA00022723"/>
    </source>
</evidence>
<dbReference type="FunFam" id="2.40.50.140:FF:000042">
    <property type="entry name" value="Methionine--tRNA ligase"/>
    <property type="match status" value="1"/>
</dbReference>
<dbReference type="InterPro" id="IPR023458">
    <property type="entry name" value="Met-tRNA_ligase_1"/>
</dbReference>
<evidence type="ECO:0000256" key="3">
    <source>
        <dbReference type="ARBA" id="ARBA00008258"/>
    </source>
</evidence>
<dbReference type="EC" id="6.1.1.10" evidence="16"/>
<keyword evidence="9 16" id="KW-0547">Nucleotide-binding</keyword>
<evidence type="ECO:0000256" key="16">
    <source>
        <dbReference type="HAMAP-Rule" id="MF_00098"/>
    </source>
</evidence>
<dbReference type="InterPro" id="IPR001412">
    <property type="entry name" value="aa-tRNA-synth_I_CS"/>
</dbReference>
<dbReference type="FunFam" id="1.10.730.10:FF:000005">
    <property type="entry name" value="Methionine--tRNA ligase"/>
    <property type="match status" value="1"/>
</dbReference>
<keyword evidence="10 16" id="KW-0862">Zinc</keyword>
<feature type="short sequence motif" description="'KMSKS' region" evidence="16">
    <location>
        <begin position="334"/>
        <end position="338"/>
    </location>
</feature>
<evidence type="ECO:0000256" key="7">
    <source>
        <dbReference type="ARBA" id="ARBA00022598"/>
    </source>
</evidence>
<reference evidence="18" key="2">
    <citation type="submission" date="2020-09" db="EMBL/GenBank/DDBJ databases">
        <authorList>
            <person name="Sun Q."/>
            <person name="Zhou Y."/>
        </authorList>
    </citation>
    <scope>NUCLEOTIDE SEQUENCE</scope>
    <source>
        <strain evidence="18">CGMCC 1.12181</strain>
    </source>
</reference>
<dbReference type="NCBIfam" id="TIGR00399">
    <property type="entry name" value="metG_C_term"/>
    <property type="match status" value="1"/>
</dbReference>
<dbReference type="HAMAP" id="MF_00098">
    <property type="entry name" value="Met_tRNA_synth_type1"/>
    <property type="match status" value="1"/>
</dbReference>
<dbReference type="Gene3D" id="2.40.50.140">
    <property type="entry name" value="Nucleic acid-binding proteins"/>
    <property type="match status" value="1"/>
</dbReference>
<keyword evidence="13 16" id="KW-0648">Protein biosynthesis</keyword>
<feature type="short sequence motif" description="'HIGH' region" evidence="16">
    <location>
        <begin position="18"/>
        <end position="28"/>
    </location>
</feature>
<accession>A0A917CKV5</accession>
<dbReference type="Pfam" id="PF01588">
    <property type="entry name" value="tRNA_bind"/>
    <property type="match status" value="1"/>
</dbReference>
<feature type="binding site" evidence="16">
    <location>
        <position position="162"/>
    </location>
    <ligand>
        <name>Zn(2+)</name>
        <dbReference type="ChEBI" id="CHEBI:29105"/>
    </ligand>
</feature>
<dbReference type="GO" id="GO:0005829">
    <property type="term" value="C:cytosol"/>
    <property type="evidence" value="ECO:0007669"/>
    <property type="project" value="TreeGrafter"/>
</dbReference>
<dbReference type="CDD" id="cd00814">
    <property type="entry name" value="MetRS_core"/>
    <property type="match status" value="1"/>
</dbReference>
<gene>
    <name evidence="16 18" type="primary">metG</name>
    <name evidence="18" type="ORF">GCM10011365_11500</name>
</gene>
<evidence type="ECO:0000256" key="13">
    <source>
        <dbReference type="ARBA" id="ARBA00022917"/>
    </source>
</evidence>
<comment type="catalytic activity">
    <reaction evidence="15 16">
        <text>tRNA(Met) + L-methionine + ATP = L-methionyl-tRNA(Met) + AMP + diphosphate</text>
        <dbReference type="Rhea" id="RHEA:13481"/>
        <dbReference type="Rhea" id="RHEA-COMP:9667"/>
        <dbReference type="Rhea" id="RHEA-COMP:9698"/>
        <dbReference type="ChEBI" id="CHEBI:30616"/>
        <dbReference type="ChEBI" id="CHEBI:33019"/>
        <dbReference type="ChEBI" id="CHEBI:57844"/>
        <dbReference type="ChEBI" id="CHEBI:78442"/>
        <dbReference type="ChEBI" id="CHEBI:78530"/>
        <dbReference type="ChEBI" id="CHEBI:456215"/>
        <dbReference type="EC" id="6.1.1.10"/>
    </reaction>
</comment>
<dbReference type="SUPFAM" id="SSF50249">
    <property type="entry name" value="Nucleic acid-binding proteins"/>
    <property type="match status" value="1"/>
</dbReference>
<dbReference type="Pfam" id="PF19303">
    <property type="entry name" value="Anticodon_3"/>
    <property type="match status" value="1"/>
</dbReference>
<dbReference type="PANTHER" id="PTHR45765:SF1">
    <property type="entry name" value="METHIONINE--TRNA LIGASE, CYTOPLASMIC"/>
    <property type="match status" value="1"/>
</dbReference>
<dbReference type="Proteomes" id="UP000605253">
    <property type="component" value="Unassembled WGS sequence"/>
</dbReference>
<evidence type="ECO:0000259" key="17">
    <source>
        <dbReference type="PROSITE" id="PS50886"/>
    </source>
</evidence>
<name>A0A917CKV5_9GAMM</name>
<dbReference type="InterPro" id="IPR033911">
    <property type="entry name" value="MetRS_core"/>
</dbReference>
<protein>
    <recommendedName>
        <fullName evidence="16">Methionine--tRNA ligase</fullName>
        <ecNumber evidence="16">6.1.1.10</ecNumber>
    </recommendedName>
    <alternativeName>
        <fullName evidence="16">Methionyl-tRNA synthetase</fullName>
        <shortName evidence="16">MetRS</shortName>
    </alternativeName>
</protein>
<dbReference type="PROSITE" id="PS50886">
    <property type="entry name" value="TRBD"/>
    <property type="match status" value="1"/>
</dbReference>
<evidence type="ECO:0000256" key="10">
    <source>
        <dbReference type="ARBA" id="ARBA00022833"/>
    </source>
</evidence>
<keyword evidence="6 16" id="KW-0820">tRNA-binding</keyword>
<evidence type="ECO:0000256" key="6">
    <source>
        <dbReference type="ARBA" id="ARBA00022555"/>
    </source>
</evidence>
<keyword evidence="8 16" id="KW-0479">Metal-binding</keyword>
<dbReference type="NCBIfam" id="TIGR00398">
    <property type="entry name" value="metG"/>
    <property type="match status" value="1"/>
</dbReference>